<proteinExistence type="predicted"/>
<organism evidence="2 3">
    <name type="scientific">Paraferrimonas sedimenticola</name>
    <dbReference type="NCBI Taxonomy" id="375674"/>
    <lineage>
        <taxon>Bacteria</taxon>
        <taxon>Pseudomonadati</taxon>
        <taxon>Pseudomonadota</taxon>
        <taxon>Gammaproteobacteria</taxon>
        <taxon>Alteromonadales</taxon>
        <taxon>Ferrimonadaceae</taxon>
        <taxon>Paraferrimonas</taxon>
    </lineage>
</organism>
<reference evidence="2" key="1">
    <citation type="journal article" date="2014" name="Int. J. Syst. Evol. Microbiol.">
        <title>Complete genome sequence of Corynebacterium casei LMG S-19264T (=DSM 44701T), isolated from a smear-ripened cheese.</title>
        <authorList>
            <consortium name="US DOE Joint Genome Institute (JGI-PGF)"/>
            <person name="Walter F."/>
            <person name="Albersmeier A."/>
            <person name="Kalinowski J."/>
            <person name="Ruckert C."/>
        </authorList>
    </citation>
    <scope>NUCLEOTIDE SEQUENCE</scope>
    <source>
        <strain evidence="2">NBRC 101628</strain>
    </source>
</reference>
<dbReference type="InterPro" id="IPR023631">
    <property type="entry name" value="Amidase_dom"/>
</dbReference>
<dbReference type="GO" id="GO:0003824">
    <property type="term" value="F:catalytic activity"/>
    <property type="evidence" value="ECO:0007669"/>
    <property type="project" value="InterPro"/>
</dbReference>
<dbReference type="InterPro" id="IPR036928">
    <property type="entry name" value="AS_sf"/>
</dbReference>
<accession>A0AA37RW68</accession>
<dbReference type="AlphaFoldDB" id="A0AA37RW68"/>
<dbReference type="InterPro" id="IPR000120">
    <property type="entry name" value="Amidase"/>
</dbReference>
<evidence type="ECO:0000313" key="3">
    <source>
        <dbReference type="Proteomes" id="UP001161422"/>
    </source>
</evidence>
<keyword evidence="3" id="KW-1185">Reference proteome</keyword>
<dbReference type="PANTHER" id="PTHR11895">
    <property type="entry name" value="TRANSAMIDASE"/>
    <property type="match status" value="1"/>
</dbReference>
<reference evidence="2" key="2">
    <citation type="submission" date="2023-01" db="EMBL/GenBank/DDBJ databases">
        <title>Draft genome sequence of Paraferrimonas sedimenticola strain NBRC 101628.</title>
        <authorList>
            <person name="Sun Q."/>
            <person name="Mori K."/>
        </authorList>
    </citation>
    <scope>NUCLEOTIDE SEQUENCE</scope>
    <source>
        <strain evidence="2">NBRC 101628</strain>
    </source>
</reference>
<dbReference type="Pfam" id="PF01425">
    <property type="entry name" value="Amidase"/>
    <property type="match status" value="1"/>
</dbReference>
<evidence type="ECO:0000259" key="1">
    <source>
        <dbReference type="Pfam" id="PF01425"/>
    </source>
</evidence>
<protein>
    <submittedName>
        <fullName evidence="2">Glutamyl-tRNA(Gln) amidotransferase subunit A</fullName>
    </submittedName>
</protein>
<feature type="domain" description="Amidase" evidence="1">
    <location>
        <begin position="51"/>
        <end position="420"/>
    </location>
</feature>
<dbReference type="EMBL" id="BSNC01000004">
    <property type="protein sequence ID" value="GLP96316.1"/>
    <property type="molecule type" value="Genomic_DNA"/>
</dbReference>
<comment type="caution">
    <text evidence="2">The sequence shown here is derived from an EMBL/GenBank/DDBJ whole genome shotgun (WGS) entry which is preliminary data.</text>
</comment>
<gene>
    <name evidence="2" type="primary">gatA</name>
    <name evidence="2" type="ORF">GCM10007895_16220</name>
</gene>
<sequence length="445" mass="47941">MKAEELFALDATAQQALFRSGELSASDYSGLHRRWVEQIEPLVNALNYQSSNQLTLNDGALSGVQIAAKDNIDCLGMPTSAGMAWLKEHMPNKDAFVIGQLKKAGASISAKLNMHAAALGATNHNPDFGDCHNPHRLGFTPGGSSGGSAAAVASGLCAVALGTDTMGSVRIPASYCGVFAHKPSFGRVSNRGSRACANRLDTIGPIARSARDLKLVFAAMQARDEKWPLSNNSAAIIPASNRLLVPADLAGLGVDADVAAQFEAQLPLWQQMGFELVSWDLSDWDFSQARRAGLLLCERDIRAEYKQAWDNNPDWFNPELRGLLAYLDRKTDADLQQAETHLDKLATLIRLAMDGFAGILMPTTGQRAFSFESAVPAHQADLTCLANIAGLPAVSMPMAGDAELPVGVQLVGHWGQDESLIELAEQYQQTSGWRFRWPDAILQSL</sequence>
<evidence type="ECO:0000313" key="2">
    <source>
        <dbReference type="EMBL" id="GLP96316.1"/>
    </source>
</evidence>
<name>A0AA37RW68_9GAMM</name>
<dbReference type="Proteomes" id="UP001161422">
    <property type="component" value="Unassembled WGS sequence"/>
</dbReference>
<dbReference type="SUPFAM" id="SSF75304">
    <property type="entry name" value="Amidase signature (AS) enzymes"/>
    <property type="match status" value="1"/>
</dbReference>
<dbReference type="PANTHER" id="PTHR11895:SF67">
    <property type="entry name" value="AMIDASE DOMAIN-CONTAINING PROTEIN"/>
    <property type="match status" value="1"/>
</dbReference>
<dbReference type="Gene3D" id="3.90.1300.10">
    <property type="entry name" value="Amidase signature (AS) domain"/>
    <property type="match status" value="1"/>
</dbReference>
<dbReference type="RefSeq" id="WP_095505247.1">
    <property type="nucleotide sequence ID" value="NZ_BSNC01000004.1"/>
</dbReference>